<dbReference type="Pfam" id="PF00300">
    <property type="entry name" value="His_Phos_1"/>
    <property type="match status" value="1"/>
</dbReference>
<evidence type="ECO:0000313" key="2">
    <source>
        <dbReference type="EMBL" id="BBD79978.1"/>
    </source>
</evidence>
<name>A0A2Z6E610_9GAMM</name>
<dbReference type="Proteomes" id="UP000270530">
    <property type="component" value="Chromosome"/>
</dbReference>
<sequence length="205" mass="23144">MADTMGNHRMKGTQREIWLIRHGETAWSRLGKHTGRTDVPLTEHGREQARALQPLLAGQHFDLVLSSPLQRAVETCRLAGLGERMQPEPLLLEWDYGLYEGRTSAEMRAEMPGWTIWDAPMPQGETLEALQQRVERLIERLEKETGRIALFAHGHVLRVLAGVWMAGQARLGAHLLLDTAAVGVLGYEHEQRAIARWNLRPEPGL</sequence>
<dbReference type="Gene3D" id="3.40.50.1240">
    <property type="entry name" value="Phosphoglycerate mutase-like"/>
    <property type="match status" value="1"/>
</dbReference>
<dbReference type="InterPro" id="IPR013078">
    <property type="entry name" value="His_Pase_superF_clade-1"/>
</dbReference>
<reference evidence="3" key="2">
    <citation type="submission" date="2018-06" db="EMBL/GenBank/DDBJ databases">
        <title>Genome sequence of Rhodanobacteraceae bacterium strain Dysh456.</title>
        <authorList>
            <person name="Fukui M."/>
        </authorList>
    </citation>
    <scope>NUCLEOTIDE SEQUENCE [LARGE SCALE GENOMIC DNA]</scope>
    <source>
        <strain evidence="3">Dysh456</strain>
    </source>
</reference>
<dbReference type="CDD" id="cd07067">
    <property type="entry name" value="HP_PGM_like"/>
    <property type="match status" value="1"/>
</dbReference>
<dbReference type="GO" id="GO:0101006">
    <property type="term" value="F:protein histidine phosphatase activity"/>
    <property type="evidence" value="ECO:0007669"/>
    <property type="project" value="TreeGrafter"/>
</dbReference>
<feature type="binding site" evidence="1">
    <location>
        <begin position="34"/>
        <end position="35"/>
    </location>
    <ligand>
        <name>substrate</name>
    </ligand>
</feature>
<dbReference type="PANTHER" id="PTHR48100:SF15">
    <property type="entry name" value="SEDOHEPTULOSE 1,7-BISPHOSPHATASE"/>
    <property type="match status" value="1"/>
</dbReference>
<dbReference type="PANTHER" id="PTHR48100">
    <property type="entry name" value="BROAD-SPECIFICITY PHOSPHATASE YOR283W-RELATED"/>
    <property type="match status" value="1"/>
</dbReference>
<dbReference type="AlphaFoldDB" id="A0A2Z6E610"/>
<dbReference type="SMART" id="SM00855">
    <property type="entry name" value="PGAM"/>
    <property type="match status" value="1"/>
</dbReference>
<keyword evidence="3" id="KW-1185">Reference proteome</keyword>
<feature type="binding site" evidence="1">
    <location>
        <position position="71"/>
    </location>
    <ligand>
        <name>substrate</name>
    </ligand>
</feature>
<dbReference type="InterPro" id="IPR050275">
    <property type="entry name" value="PGM_Phosphatase"/>
</dbReference>
<evidence type="ECO:0000313" key="3">
    <source>
        <dbReference type="Proteomes" id="UP000270530"/>
    </source>
</evidence>
<protein>
    <submittedName>
        <fullName evidence="2">Putative phosphoglycerate mutase family protein</fullName>
    </submittedName>
</protein>
<proteinExistence type="predicted"/>
<dbReference type="GO" id="GO:0070297">
    <property type="term" value="P:regulation of phosphorelay signal transduction system"/>
    <property type="evidence" value="ECO:0007669"/>
    <property type="project" value="TreeGrafter"/>
</dbReference>
<dbReference type="InterPro" id="IPR029033">
    <property type="entry name" value="His_PPase_superfam"/>
</dbReference>
<dbReference type="EMBL" id="AP018560">
    <property type="protein sequence ID" value="BBD79978.1"/>
    <property type="molecule type" value="Genomic_DNA"/>
</dbReference>
<reference evidence="3" key="1">
    <citation type="submission" date="2018-04" db="EMBL/GenBank/DDBJ databases">
        <authorList>
            <person name="Watanabe M."/>
            <person name="Kojima H."/>
        </authorList>
    </citation>
    <scope>NUCLEOTIDE SEQUENCE [LARGE SCALE GENOMIC DNA]</scope>
    <source>
        <strain evidence="3">Dysh456</strain>
    </source>
</reference>
<evidence type="ECO:0000256" key="1">
    <source>
        <dbReference type="PIRSR" id="PIRSR613078-2"/>
    </source>
</evidence>
<organism evidence="2 3">
    <name type="scientific">Aerosticca soli</name>
    <dbReference type="NCBI Taxonomy" id="2010829"/>
    <lineage>
        <taxon>Bacteria</taxon>
        <taxon>Pseudomonadati</taxon>
        <taxon>Pseudomonadota</taxon>
        <taxon>Gammaproteobacteria</taxon>
        <taxon>Lysobacterales</taxon>
        <taxon>Rhodanobacteraceae</taxon>
        <taxon>Aerosticca</taxon>
    </lineage>
</organism>
<gene>
    <name evidence="2" type="ORF">ALSL_1321</name>
</gene>
<dbReference type="KEGG" id="rbd:ALSL_1321"/>
<accession>A0A2Z6E610</accession>
<dbReference type="SUPFAM" id="SSF53254">
    <property type="entry name" value="Phosphoglycerate mutase-like"/>
    <property type="match status" value="1"/>
</dbReference>